<protein>
    <submittedName>
        <fullName evidence="1">Uncharacterized protein</fullName>
    </submittedName>
</protein>
<keyword evidence="2" id="KW-1185">Reference proteome</keyword>
<dbReference type="EMBL" id="FMVT01000002">
    <property type="protein sequence ID" value="SCY13973.1"/>
    <property type="molecule type" value="Genomic_DNA"/>
</dbReference>
<accession>A0A1G5DGV7</accession>
<dbReference type="AlphaFoldDB" id="A0A1G5DGV7"/>
<proteinExistence type="predicted"/>
<organism evidence="1 2">
    <name type="scientific">Paracoccus tibetensis</name>
    <dbReference type="NCBI Taxonomy" id="336292"/>
    <lineage>
        <taxon>Bacteria</taxon>
        <taxon>Pseudomonadati</taxon>
        <taxon>Pseudomonadota</taxon>
        <taxon>Alphaproteobacteria</taxon>
        <taxon>Rhodobacterales</taxon>
        <taxon>Paracoccaceae</taxon>
        <taxon>Paracoccus</taxon>
    </lineage>
</organism>
<gene>
    <name evidence="1" type="ORF">SAMN05660710_00804</name>
</gene>
<evidence type="ECO:0000313" key="1">
    <source>
        <dbReference type="EMBL" id="SCY13973.1"/>
    </source>
</evidence>
<dbReference type="Proteomes" id="UP000199502">
    <property type="component" value="Unassembled WGS sequence"/>
</dbReference>
<evidence type="ECO:0000313" key="2">
    <source>
        <dbReference type="Proteomes" id="UP000199502"/>
    </source>
</evidence>
<sequence length="63" mass="7494">MDDLHIRLPSQLKHDFRESCARKNLSMTSALIFMMNREMKEGFLVDEKHYLSQETELLGFFLT</sequence>
<name>A0A1G5DGV7_9RHOB</name>
<reference evidence="1 2" key="1">
    <citation type="submission" date="2016-10" db="EMBL/GenBank/DDBJ databases">
        <authorList>
            <person name="de Groot N.N."/>
        </authorList>
    </citation>
    <scope>NUCLEOTIDE SEQUENCE [LARGE SCALE GENOMIC DNA]</scope>
    <source>
        <strain evidence="1 2">CGMCC 1.8925</strain>
    </source>
</reference>